<keyword evidence="1" id="KW-1133">Transmembrane helix</keyword>
<dbReference type="Proteomes" id="UP000011666">
    <property type="component" value="Unassembled WGS sequence"/>
</dbReference>
<dbReference type="RefSeq" id="WP_007618143.1">
    <property type="nucleotide sequence ID" value="NZ_BANX01000006.1"/>
</dbReference>
<dbReference type="STRING" id="1223545.GS4_06_00560"/>
<dbReference type="AlphaFoldDB" id="M0QF23"/>
<organism evidence="2 3">
    <name type="scientific">Gordonia soli NBRC 108243</name>
    <dbReference type="NCBI Taxonomy" id="1223545"/>
    <lineage>
        <taxon>Bacteria</taxon>
        <taxon>Bacillati</taxon>
        <taxon>Actinomycetota</taxon>
        <taxon>Actinomycetes</taxon>
        <taxon>Mycobacteriales</taxon>
        <taxon>Gordoniaceae</taxon>
        <taxon>Gordonia</taxon>
    </lineage>
</organism>
<feature type="transmembrane region" description="Helical" evidence="1">
    <location>
        <begin position="415"/>
        <end position="435"/>
    </location>
</feature>
<reference evidence="2 3" key="1">
    <citation type="submission" date="2013-01" db="EMBL/GenBank/DDBJ databases">
        <title>Whole genome shotgun sequence of Gordonia soli NBRC 108243.</title>
        <authorList>
            <person name="Isaki-Nakamura S."/>
            <person name="Hosoyama A."/>
            <person name="Tsuchikane K."/>
            <person name="Ando Y."/>
            <person name="Baba S."/>
            <person name="Ohji S."/>
            <person name="Hamada M."/>
            <person name="Tamura T."/>
            <person name="Yamazoe A."/>
            <person name="Yamazaki S."/>
            <person name="Fujita N."/>
        </authorList>
    </citation>
    <scope>NUCLEOTIDE SEQUENCE [LARGE SCALE GENOMIC DNA]</scope>
    <source>
        <strain evidence="2 3">NBRC 108243</strain>
    </source>
</reference>
<evidence type="ECO:0000313" key="3">
    <source>
        <dbReference type="Proteomes" id="UP000011666"/>
    </source>
</evidence>
<dbReference type="InterPro" id="IPR027417">
    <property type="entry name" value="P-loop_NTPase"/>
</dbReference>
<sequence>MTTGSELFGQVSRLTGFDAASVPGDGVAVRIAGAPGTGVSELVAACRIVDPTVTVLDGAGVDETVIDGRAAGGAEQVRRPSAVGHRQAGHAEVGLGVLVVDPSTPVGDTERRIVDDLRSRYGAVGLVCTKIDAFWDWPRILRAQRQVLDPHGRLPVFAVSALAATSGAVEESGVVELVDWMREHLSAPADLRRARARVAAAQGAVEHRLAGIESASTAADRGPDIERLLDRRRVLVDGRDRGRGDRLASLRAGLASARSHGLADAQAGVRSIGATAATRCAALTRAQVDEHVAWLRSAITDLRDRVDDTTDDRIEQARAAALVGIEGADLAGDDPATGVHYPVGVEPVHSAQDHSGQDHAGQVDVGDVADPMEFERAIPTGRRGAEDALLVVIGASTGLGIGRLIVAPMSAVQTLQWVSMPLTLVLGVAVAAWVIRVRRIGAFRADLRSWSLDVLAEGRTRIEHRVGARVAAVEPQVAGQLARHHDRRTRRLAAEISDLDERVRTLRSGAKDPAAARALLDVRALDEQLATYAGALAGTDDV</sequence>
<gene>
    <name evidence="2" type="ORF">GS4_06_00560</name>
</gene>
<name>M0QF23_9ACTN</name>
<dbReference type="eggNOG" id="COG0699">
    <property type="taxonomic scope" value="Bacteria"/>
</dbReference>
<evidence type="ECO:0008006" key="4">
    <source>
        <dbReference type="Google" id="ProtNLM"/>
    </source>
</evidence>
<evidence type="ECO:0000313" key="2">
    <source>
        <dbReference type="EMBL" id="GAC67210.1"/>
    </source>
</evidence>
<dbReference type="EMBL" id="BANX01000006">
    <property type="protein sequence ID" value="GAC67210.1"/>
    <property type="molecule type" value="Genomic_DNA"/>
</dbReference>
<keyword evidence="1" id="KW-0472">Membrane</keyword>
<accession>M0QF23</accession>
<evidence type="ECO:0000256" key="1">
    <source>
        <dbReference type="SAM" id="Phobius"/>
    </source>
</evidence>
<protein>
    <recommendedName>
        <fullName evidence="4">G domain-containing protein</fullName>
    </recommendedName>
</protein>
<dbReference type="CDD" id="cd00882">
    <property type="entry name" value="Ras_like_GTPase"/>
    <property type="match status" value="1"/>
</dbReference>
<keyword evidence="3" id="KW-1185">Reference proteome</keyword>
<dbReference type="Gene3D" id="3.40.50.300">
    <property type="entry name" value="P-loop containing nucleotide triphosphate hydrolases"/>
    <property type="match status" value="1"/>
</dbReference>
<comment type="caution">
    <text evidence="2">The sequence shown here is derived from an EMBL/GenBank/DDBJ whole genome shotgun (WGS) entry which is preliminary data.</text>
</comment>
<dbReference type="OrthoDB" id="4373699at2"/>
<dbReference type="SUPFAM" id="SSF52540">
    <property type="entry name" value="P-loop containing nucleoside triphosphate hydrolases"/>
    <property type="match status" value="1"/>
</dbReference>
<proteinExistence type="predicted"/>
<keyword evidence="1" id="KW-0812">Transmembrane</keyword>